<sequence length="206" mass="23061">MTSEPVRRRRHGKQLESELLTAGWDELVETGYGRLTMESIAVRARTSEAVLYRRWANKDQLVLAAMEHYRNAHPVADPDTGTLRGDLLAQLAAVSETRAPFFAIAAATAFSGLLAGTGLTPAQVRAEVMGEEVLPHARAVYRRAHDRGELDLGRVPATVLDLPYDLVRHDLLMELRPPEPARIREIVDELFLPLLRNHRAGRTSWE</sequence>
<dbReference type="GO" id="GO:0000976">
    <property type="term" value="F:transcription cis-regulatory region binding"/>
    <property type="evidence" value="ECO:0007669"/>
    <property type="project" value="TreeGrafter"/>
</dbReference>
<dbReference type="Pfam" id="PF00440">
    <property type="entry name" value="TetR_N"/>
    <property type="match status" value="1"/>
</dbReference>
<feature type="DNA-binding region" description="H-T-H motif" evidence="4">
    <location>
        <begin position="36"/>
        <end position="55"/>
    </location>
</feature>
<accession>A0A6I8LSG4</accession>
<dbReference type="InterPro" id="IPR050109">
    <property type="entry name" value="HTH-type_TetR-like_transc_reg"/>
</dbReference>
<dbReference type="PROSITE" id="PS50977">
    <property type="entry name" value="HTH_TETR_2"/>
    <property type="match status" value="1"/>
</dbReference>
<evidence type="ECO:0000256" key="1">
    <source>
        <dbReference type="ARBA" id="ARBA00023015"/>
    </source>
</evidence>
<dbReference type="EMBL" id="CABVGP010000001">
    <property type="protein sequence ID" value="VVJ18029.1"/>
    <property type="molecule type" value="Genomic_DNA"/>
</dbReference>
<name>A0A6I8LSG4_9PSEU</name>
<proteinExistence type="predicted"/>
<dbReference type="InterPro" id="IPR001647">
    <property type="entry name" value="HTH_TetR"/>
</dbReference>
<dbReference type="Gene3D" id="1.10.357.10">
    <property type="entry name" value="Tetracycline Repressor, domain 2"/>
    <property type="match status" value="1"/>
</dbReference>
<reference evidence="6 7" key="1">
    <citation type="submission" date="2019-09" db="EMBL/GenBank/DDBJ databases">
        <authorList>
            <person name="Leyn A S."/>
        </authorList>
    </citation>
    <scope>NUCLEOTIDE SEQUENCE [LARGE SCALE GENOMIC DNA]</scope>
    <source>
        <strain evidence="6">AA231_1</strain>
    </source>
</reference>
<dbReference type="Gene3D" id="1.10.10.60">
    <property type="entry name" value="Homeodomain-like"/>
    <property type="match status" value="1"/>
</dbReference>
<dbReference type="SUPFAM" id="SSF48498">
    <property type="entry name" value="Tetracyclin repressor-like, C-terminal domain"/>
    <property type="match status" value="1"/>
</dbReference>
<dbReference type="PANTHER" id="PTHR30055:SF148">
    <property type="entry name" value="TETR-FAMILY TRANSCRIPTIONAL REGULATOR"/>
    <property type="match status" value="1"/>
</dbReference>
<keyword evidence="3" id="KW-0804">Transcription</keyword>
<evidence type="ECO:0000256" key="2">
    <source>
        <dbReference type="ARBA" id="ARBA00023125"/>
    </source>
</evidence>
<keyword evidence="1" id="KW-0805">Transcription regulation</keyword>
<keyword evidence="7" id="KW-1185">Reference proteome</keyword>
<dbReference type="Pfam" id="PF16859">
    <property type="entry name" value="TetR_C_11"/>
    <property type="match status" value="1"/>
</dbReference>
<evidence type="ECO:0000313" key="7">
    <source>
        <dbReference type="Proteomes" id="UP000399805"/>
    </source>
</evidence>
<evidence type="ECO:0000259" key="5">
    <source>
        <dbReference type="PROSITE" id="PS50977"/>
    </source>
</evidence>
<evidence type="ECO:0000256" key="4">
    <source>
        <dbReference type="PROSITE-ProRule" id="PRU00335"/>
    </source>
</evidence>
<dbReference type="InterPro" id="IPR011075">
    <property type="entry name" value="TetR_C"/>
</dbReference>
<keyword evidence="2 4" id="KW-0238">DNA-binding</keyword>
<dbReference type="PANTHER" id="PTHR30055">
    <property type="entry name" value="HTH-TYPE TRANSCRIPTIONAL REGULATOR RUTR"/>
    <property type="match status" value="1"/>
</dbReference>
<organism evidence="6 7">
    <name type="scientific">Amycolatopsis camponoti</name>
    <dbReference type="NCBI Taxonomy" id="2606593"/>
    <lineage>
        <taxon>Bacteria</taxon>
        <taxon>Bacillati</taxon>
        <taxon>Actinomycetota</taxon>
        <taxon>Actinomycetes</taxon>
        <taxon>Pseudonocardiales</taxon>
        <taxon>Pseudonocardiaceae</taxon>
        <taxon>Amycolatopsis</taxon>
    </lineage>
</organism>
<dbReference type="GO" id="GO:0003700">
    <property type="term" value="F:DNA-binding transcription factor activity"/>
    <property type="evidence" value="ECO:0007669"/>
    <property type="project" value="TreeGrafter"/>
</dbReference>
<dbReference type="AlphaFoldDB" id="A0A6I8LSG4"/>
<dbReference type="RefSeq" id="WP_230862497.1">
    <property type="nucleotide sequence ID" value="NZ_CABVGP010000001.1"/>
</dbReference>
<evidence type="ECO:0000256" key="3">
    <source>
        <dbReference type="ARBA" id="ARBA00023163"/>
    </source>
</evidence>
<dbReference type="InterPro" id="IPR009057">
    <property type="entry name" value="Homeodomain-like_sf"/>
</dbReference>
<dbReference type="SUPFAM" id="SSF46689">
    <property type="entry name" value="Homeodomain-like"/>
    <property type="match status" value="1"/>
</dbReference>
<feature type="domain" description="HTH tetR-type" evidence="5">
    <location>
        <begin position="13"/>
        <end position="73"/>
    </location>
</feature>
<dbReference type="InterPro" id="IPR036271">
    <property type="entry name" value="Tet_transcr_reg_TetR-rel_C_sf"/>
</dbReference>
<protein>
    <submittedName>
        <fullName evidence="6">Transcriptional regulator</fullName>
    </submittedName>
</protein>
<gene>
    <name evidence="6" type="ORF">AA23TX_03050</name>
</gene>
<dbReference type="Proteomes" id="UP000399805">
    <property type="component" value="Unassembled WGS sequence"/>
</dbReference>
<evidence type="ECO:0000313" key="6">
    <source>
        <dbReference type="EMBL" id="VVJ18029.1"/>
    </source>
</evidence>